<name>A0A7D5ZMX1_PSEPU</name>
<protein>
    <submittedName>
        <fullName evidence="2">AMP-binding protein</fullName>
    </submittedName>
</protein>
<dbReference type="EMBL" id="CP059052">
    <property type="protein sequence ID" value="QLJ12115.1"/>
    <property type="molecule type" value="Genomic_DNA"/>
</dbReference>
<dbReference type="RefSeq" id="WP_180688237.1">
    <property type="nucleotide sequence ID" value="NZ_CP059052.1"/>
</dbReference>
<gene>
    <name evidence="2" type="ORF">H0H12_16740</name>
</gene>
<dbReference type="Gene3D" id="3.40.50.12780">
    <property type="entry name" value="N-terminal domain of ligase-like"/>
    <property type="match status" value="1"/>
</dbReference>
<proteinExistence type="predicted"/>
<dbReference type="Pfam" id="PF00501">
    <property type="entry name" value="AMP-binding"/>
    <property type="match status" value="1"/>
</dbReference>
<reference evidence="2 3" key="1">
    <citation type="journal article" date="2009" name="Mikrobiologiia">
        <title>[Phenanthren biodegradation and interaction of Pseudomonas putida BS3701 and Burkholderia sp.BS3702 in plant rhizosphere].</title>
        <authorList>
            <person name="Ovchinnikova A.A."/>
            <person name="Vetrova A.A."/>
            <person name="Filonov A.E."/>
            <person name="Boronin A.M."/>
        </authorList>
    </citation>
    <scope>NUCLEOTIDE SEQUENCE [LARGE SCALE GENOMIC DNA]</scope>
    <source>
        <strain evidence="2 3">BS3701</strain>
    </source>
</reference>
<accession>A0A7D5ZMX1</accession>
<dbReference type="InterPro" id="IPR042099">
    <property type="entry name" value="ANL_N_sf"/>
</dbReference>
<sequence length="376" mass="41092">MHEAFADNLPASLLARAHQRGADVALRHKRLGLWQARSWAQLLAEVQSLATGLREAGFAAGDSLLIVSRPRPEALLASLAAQWLGGVAALLDPLMPDAEQLTLLRELQAGFVFAEGQEEVERVLASGHVPALLFYADGRGLADSGLPNYARLAAQLPDPALPVQAQSERLAFSFHRLDADGQVQQHGLSHAEVLGEGRRLVEQERLTAAEEALASRNFATSGQARYLLAPWLLAGFRMNFPESLATRDTDRRELGPTLVLGTHDSYGRLYALAQQRLPLPGSLLRRWLDWALDARGGLLRNGLGHVLLRRPLRDVLGLSRTRVPLLVGEALPGEVQAFFAALGVAPRIWREAPRWQAVRSPRSSLAARSQSRVQPV</sequence>
<evidence type="ECO:0000313" key="3">
    <source>
        <dbReference type="Proteomes" id="UP000510934"/>
    </source>
</evidence>
<dbReference type="AlphaFoldDB" id="A0A7D5ZMX1"/>
<feature type="domain" description="AMP-dependent synthetase/ligase" evidence="1">
    <location>
        <begin position="16"/>
        <end position="132"/>
    </location>
</feature>
<evidence type="ECO:0000259" key="1">
    <source>
        <dbReference type="Pfam" id="PF00501"/>
    </source>
</evidence>
<organism evidence="2 3">
    <name type="scientific">Pseudomonas putida</name>
    <name type="common">Arthrobacter siderocapsulatus</name>
    <dbReference type="NCBI Taxonomy" id="303"/>
    <lineage>
        <taxon>Bacteria</taxon>
        <taxon>Pseudomonadati</taxon>
        <taxon>Pseudomonadota</taxon>
        <taxon>Gammaproteobacteria</taxon>
        <taxon>Pseudomonadales</taxon>
        <taxon>Pseudomonadaceae</taxon>
        <taxon>Pseudomonas</taxon>
    </lineage>
</organism>
<dbReference type="SUPFAM" id="SSF56801">
    <property type="entry name" value="Acetyl-CoA synthetase-like"/>
    <property type="match status" value="1"/>
</dbReference>
<evidence type="ECO:0000313" key="2">
    <source>
        <dbReference type="EMBL" id="QLJ12115.1"/>
    </source>
</evidence>
<dbReference type="Proteomes" id="UP000510934">
    <property type="component" value="Chromosome"/>
</dbReference>
<dbReference type="InterPro" id="IPR000873">
    <property type="entry name" value="AMP-dep_synth/lig_dom"/>
</dbReference>